<comment type="caution">
    <text evidence="2">The sequence shown here is derived from an EMBL/GenBank/DDBJ whole genome shotgun (WGS) entry which is preliminary data.</text>
</comment>
<evidence type="ECO:0000313" key="3">
    <source>
        <dbReference type="Proteomes" id="UP000518266"/>
    </source>
</evidence>
<dbReference type="Proteomes" id="UP000518266">
    <property type="component" value="Unassembled WGS sequence"/>
</dbReference>
<name>A0A7J5Z4T8_DISMA</name>
<evidence type="ECO:0000313" key="2">
    <source>
        <dbReference type="EMBL" id="KAF3856131.1"/>
    </source>
</evidence>
<proteinExistence type="predicted"/>
<organism evidence="2 3">
    <name type="scientific">Dissostichus mawsoni</name>
    <name type="common">Antarctic cod</name>
    <dbReference type="NCBI Taxonomy" id="36200"/>
    <lineage>
        <taxon>Eukaryota</taxon>
        <taxon>Metazoa</taxon>
        <taxon>Chordata</taxon>
        <taxon>Craniata</taxon>
        <taxon>Vertebrata</taxon>
        <taxon>Euteleostomi</taxon>
        <taxon>Actinopterygii</taxon>
        <taxon>Neopterygii</taxon>
        <taxon>Teleostei</taxon>
        <taxon>Neoteleostei</taxon>
        <taxon>Acanthomorphata</taxon>
        <taxon>Eupercaria</taxon>
        <taxon>Perciformes</taxon>
        <taxon>Notothenioidei</taxon>
        <taxon>Nototheniidae</taxon>
        <taxon>Dissostichus</taxon>
    </lineage>
</organism>
<keyword evidence="3" id="KW-1185">Reference proteome</keyword>
<accession>A0A7J5Z4T8</accession>
<reference evidence="2 3" key="1">
    <citation type="submission" date="2020-03" db="EMBL/GenBank/DDBJ databases">
        <title>Dissostichus mawsoni Genome sequencing and assembly.</title>
        <authorList>
            <person name="Park H."/>
        </authorList>
    </citation>
    <scope>NUCLEOTIDE SEQUENCE [LARGE SCALE GENOMIC DNA]</scope>
    <source>
        <strain evidence="2">DM0001</strain>
        <tissue evidence="2">Muscle</tissue>
    </source>
</reference>
<sequence>MFFVMVLEMRGLLRPYGFLLSRDSVGGSVARAREAKVSMIRFTHNICTAFRGDHYDGHDVDSELELKELGDAVVDVAAPHYCFHDTAEVVISPSLVPSPVTATTCLWSPKVLSYCTSPFSLRILLLNSLPSMQMKSSPGWMIPHLMAMALAVFMLSPVTMRTYVTQTSHSLLPTSGLTGSSIPTTQMAVRSFRMLFSSSQSGSGSLEKSRYATQMVLRPSHAMGSITFFTISSLSRGRKTHTPLPRSGYGCIYSLFEDDLRGSLAVHAEAPIRQFDDSAHGLPDRVEGVDFVKLLLWDLVSDWLVIPFQVQEKSQQAALCLVANLLRQTAFLIWGLEGRFVILAHLNRVGQGDGDSQRQPLRHGHHQHSHTDDEELDKELDINGSALWQPRQLLQHKVVNGKVQDQDDDCDG</sequence>
<protein>
    <submittedName>
        <fullName evidence="2">Uncharacterized protein</fullName>
    </submittedName>
</protein>
<gene>
    <name evidence="2" type="ORF">F7725_016854</name>
</gene>
<dbReference type="EMBL" id="JAAKFY010000006">
    <property type="protein sequence ID" value="KAF3856131.1"/>
    <property type="molecule type" value="Genomic_DNA"/>
</dbReference>
<feature type="region of interest" description="Disordered" evidence="1">
    <location>
        <begin position="353"/>
        <end position="376"/>
    </location>
</feature>
<evidence type="ECO:0000256" key="1">
    <source>
        <dbReference type="SAM" id="MobiDB-lite"/>
    </source>
</evidence>
<dbReference type="OrthoDB" id="10663874at2759"/>
<dbReference type="AlphaFoldDB" id="A0A7J5Z4T8"/>